<dbReference type="AlphaFoldDB" id="A0AA38CAA5"/>
<dbReference type="OMA" id="RFLTDCK"/>
<keyword evidence="6" id="KW-1185">Reference proteome</keyword>
<reference evidence="5 6" key="1">
    <citation type="journal article" date="2021" name="Nat. Plants">
        <title>The Taxus genome provides insights into paclitaxel biosynthesis.</title>
        <authorList>
            <person name="Xiong X."/>
            <person name="Gou J."/>
            <person name="Liao Q."/>
            <person name="Li Y."/>
            <person name="Zhou Q."/>
            <person name="Bi G."/>
            <person name="Li C."/>
            <person name="Du R."/>
            <person name="Wang X."/>
            <person name="Sun T."/>
            <person name="Guo L."/>
            <person name="Liang H."/>
            <person name="Lu P."/>
            <person name="Wu Y."/>
            <person name="Zhang Z."/>
            <person name="Ro D.K."/>
            <person name="Shang Y."/>
            <person name="Huang S."/>
            <person name="Yan J."/>
        </authorList>
    </citation>
    <scope>NUCLEOTIDE SEQUENCE [LARGE SCALE GENOMIC DNA]</scope>
    <source>
        <strain evidence="5">Ta-2019</strain>
    </source>
</reference>
<evidence type="ECO:0000256" key="1">
    <source>
        <dbReference type="ARBA" id="ARBA00022741"/>
    </source>
</evidence>
<dbReference type="SUPFAM" id="SSF52540">
    <property type="entry name" value="P-loop containing nucleoside triphosphate hydrolases"/>
    <property type="match status" value="1"/>
</dbReference>
<feature type="region of interest" description="Disordered" evidence="3">
    <location>
        <begin position="249"/>
        <end position="307"/>
    </location>
</feature>
<dbReference type="Pfam" id="PF00004">
    <property type="entry name" value="AAA"/>
    <property type="match status" value="1"/>
</dbReference>
<dbReference type="InterPro" id="IPR027417">
    <property type="entry name" value="P-loop_NTPase"/>
</dbReference>
<feature type="compositionally biased region" description="Basic and acidic residues" evidence="3">
    <location>
        <begin position="336"/>
        <end position="353"/>
    </location>
</feature>
<feature type="compositionally biased region" description="Acidic residues" evidence="3">
    <location>
        <begin position="251"/>
        <end position="291"/>
    </location>
</feature>
<dbReference type="GO" id="GO:0005741">
    <property type="term" value="C:mitochondrial outer membrane"/>
    <property type="evidence" value="ECO:0007669"/>
    <property type="project" value="TreeGrafter"/>
</dbReference>
<proteinExistence type="predicted"/>
<protein>
    <recommendedName>
        <fullName evidence="4">ATPase AAA-type core domain-containing protein</fullName>
    </recommendedName>
</protein>
<dbReference type="GO" id="GO:0016887">
    <property type="term" value="F:ATP hydrolysis activity"/>
    <property type="evidence" value="ECO:0007669"/>
    <property type="project" value="InterPro"/>
</dbReference>
<feature type="domain" description="ATPase AAA-type core" evidence="4">
    <location>
        <begin position="765"/>
        <end position="804"/>
    </location>
</feature>
<comment type="caution">
    <text evidence="5">The sequence shown here is derived from an EMBL/GenBank/DDBJ whole genome shotgun (WGS) entry which is preliminary data.</text>
</comment>
<dbReference type="Gene3D" id="3.40.50.300">
    <property type="entry name" value="P-loop containing nucleotide triphosphate hydrolases"/>
    <property type="match status" value="1"/>
</dbReference>
<keyword evidence="2" id="KW-0067">ATP-binding</keyword>
<dbReference type="PANTHER" id="PTHR45644:SF56">
    <property type="entry name" value="AAA ATPASE, PUTATIVE (AFU_ORTHOLOGUE AFUA_2G12920)-RELATED"/>
    <property type="match status" value="1"/>
</dbReference>
<keyword evidence="1" id="KW-0547">Nucleotide-binding</keyword>
<feature type="region of interest" description="Disordered" evidence="3">
    <location>
        <begin position="120"/>
        <end position="154"/>
    </location>
</feature>
<dbReference type="EMBL" id="JAHRHJ020000011">
    <property type="protein sequence ID" value="KAH9295531.1"/>
    <property type="molecule type" value="Genomic_DNA"/>
</dbReference>
<feature type="compositionally biased region" description="Basic and acidic residues" evidence="3">
    <location>
        <begin position="124"/>
        <end position="150"/>
    </location>
</feature>
<organism evidence="5 6">
    <name type="scientific">Taxus chinensis</name>
    <name type="common">Chinese yew</name>
    <name type="synonym">Taxus wallichiana var. chinensis</name>
    <dbReference type="NCBI Taxonomy" id="29808"/>
    <lineage>
        <taxon>Eukaryota</taxon>
        <taxon>Viridiplantae</taxon>
        <taxon>Streptophyta</taxon>
        <taxon>Embryophyta</taxon>
        <taxon>Tracheophyta</taxon>
        <taxon>Spermatophyta</taxon>
        <taxon>Pinopsida</taxon>
        <taxon>Pinidae</taxon>
        <taxon>Conifers II</taxon>
        <taxon>Cupressales</taxon>
        <taxon>Taxaceae</taxon>
        <taxon>Taxus</taxon>
    </lineage>
</organism>
<evidence type="ECO:0000256" key="3">
    <source>
        <dbReference type="SAM" id="MobiDB-lite"/>
    </source>
</evidence>
<evidence type="ECO:0000313" key="5">
    <source>
        <dbReference type="EMBL" id="KAH9295531.1"/>
    </source>
</evidence>
<dbReference type="PANTHER" id="PTHR45644">
    <property type="entry name" value="AAA ATPASE, PUTATIVE (AFU_ORTHOLOGUE AFUA_2G12920)-RELATED-RELATED"/>
    <property type="match status" value="1"/>
</dbReference>
<evidence type="ECO:0000256" key="2">
    <source>
        <dbReference type="ARBA" id="ARBA00022840"/>
    </source>
</evidence>
<accession>A0AA38CAA5</accession>
<dbReference type="InterPro" id="IPR051701">
    <property type="entry name" value="Mito_OM_Translocase_MSP1"/>
</dbReference>
<evidence type="ECO:0000313" key="6">
    <source>
        <dbReference type="Proteomes" id="UP000824469"/>
    </source>
</evidence>
<sequence>MYARRFRCKRENARQRFHGARNWVQNVIYRRECRQLHGFDKHTNRWGTQKGLPRKYLEAFLKGSQKSDPSSGPSLCNPSLTYRRNIISRGSSLFGGSKPRLLPFQEFGKPFQSSFSARVFSSEGDGRSSSEEKHAPVKDGGDNDKSKEAAGESLGKTKIKKYKAPISEANDHARLGEQEQKEWLEIQRIISENRKLETVLVSTKTKFRILLQSMPGTELYRERLVKALARHLQVPLLILDSSVLAPHDFSEESASETETDDETEHGETGEECSSESEVDDENDGSNEEEWTSSEGKDDVTDEEEHQSAVTIALKNLSHGLEDFEKVVTGVSGENSEETKHSSKESDDSESSQKLENAFKKGDRIKYIGVHECGTGKNRVALGKIPTRLGPINAYTYINGRPLSIGQRGEVYEVNGDKVAIILDSNEIPKWNASNEEKSSGQAERPSLYLVDIQDIEHDSDAEIEECFVAVEALRETILSLGPVIVYFPDFSQWLARAVPKSRRKEFMKKVGEMLDQISGPVIMICGQNKAETETKERGKFTMVLPHIGRLTRLPIPLKHLTEGLKAGKVSKNDDFSKLFANVLSIHPPKDEEMLKTFNQQLEEDRRIIISRSNLSELHKVLEENKLLCQDLLQVHTDGVILSSQKAEKVIGWARNHYLSTCGTSPPVNGERLSLPRESLEVALSRLKEEESYNKKPSQDLKKLARDEYESNFLSSVVPPNDVGVKFDDIGALEDVKNTLQELVTLPMRRPELFRDGNLLRPCKGVLLFGPPGTGKTLLAKALATEAGANFISITGSTLTSKVGRQSNPTPSLRMLTLDDFIQAKTKVGASVAYDAVSMNELRKWNEQYGEGGSRKRSPFGFVN</sequence>
<dbReference type="GO" id="GO:0005524">
    <property type="term" value="F:ATP binding"/>
    <property type="evidence" value="ECO:0007669"/>
    <property type="project" value="UniProtKB-KW"/>
</dbReference>
<evidence type="ECO:0000259" key="4">
    <source>
        <dbReference type="Pfam" id="PF00004"/>
    </source>
</evidence>
<name>A0AA38CAA5_TAXCH</name>
<feature type="region of interest" description="Disordered" evidence="3">
    <location>
        <begin position="329"/>
        <end position="353"/>
    </location>
</feature>
<gene>
    <name evidence="5" type="ORF">KI387_039119</name>
</gene>
<dbReference type="InterPro" id="IPR003959">
    <property type="entry name" value="ATPase_AAA_core"/>
</dbReference>
<dbReference type="Proteomes" id="UP000824469">
    <property type="component" value="Unassembled WGS sequence"/>
</dbReference>